<evidence type="ECO:0000313" key="6">
    <source>
        <dbReference type="EMBL" id="KAL0269476.1"/>
    </source>
</evidence>
<organism evidence="6">
    <name type="scientific">Menopon gallinae</name>
    <name type="common">poultry shaft louse</name>
    <dbReference type="NCBI Taxonomy" id="328185"/>
    <lineage>
        <taxon>Eukaryota</taxon>
        <taxon>Metazoa</taxon>
        <taxon>Ecdysozoa</taxon>
        <taxon>Arthropoda</taxon>
        <taxon>Hexapoda</taxon>
        <taxon>Insecta</taxon>
        <taxon>Pterygota</taxon>
        <taxon>Neoptera</taxon>
        <taxon>Paraneoptera</taxon>
        <taxon>Psocodea</taxon>
        <taxon>Troctomorpha</taxon>
        <taxon>Phthiraptera</taxon>
        <taxon>Amblycera</taxon>
        <taxon>Menoponidae</taxon>
        <taxon>Menopon</taxon>
    </lineage>
</organism>
<proteinExistence type="inferred from homology"/>
<comment type="caution">
    <text evidence="6">The sequence shown here is derived from an EMBL/GenBank/DDBJ whole genome shotgun (WGS) entry which is preliminary data.</text>
</comment>
<keyword evidence="3" id="KW-0809">Transit peptide</keyword>
<dbReference type="PANTHER" id="PTHR13126:SF0">
    <property type="entry name" value="ATP SYNTHASE MITOCHONDRIAL F1 COMPLEX ASSEMBLY FACTOR 1"/>
    <property type="match status" value="1"/>
</dbReference>
<evidence type="ECO:0000256" key="4">
    <source>
        <dbReference type="ARBA" id="ARBA00023128"/>
    </source>
</evidence>
<evidence type="ECO:0008006" key="7">
    <source>
        <dbReference type="Google" id="ProtNLM"/>
    </source>
</evidence>
<comment type="similarity">
    <text evidence="2">Belongs to the ATP11 family.</text>
</comment>
<evidence type="ECO:0000256" key="1">
    <source>
        <dbReference type="ARBA" id="ARBA00004173"/>
    </source>
</evidence>
<feature type="compositionally biased region" description="Basic and acidic residues" evidence="5">
    <location>
        <begin position="47"/>
        <end position="64"/>
    </location>
</feature>
<dbReference type="GO" id="GO:0033615">
    <property type="term" value="P:mitochondrial proton-transporting ATP synthase complex assembly"/>
    <property type="evidence" value="ECO:0007669"/>
    <property type="project" value="TreeGrafter"/>
</dbReference>
<gene>
    <name evidence="6" type="ORF">PYX00_007190</name>
</gene>
<dbReference type="EMBL" id="JARGDH010000004">
    <property type="protein sequence ID" value="KAL0269476.1"/>
    <property type="molecule type" value="Genomic_DNA"/>
</dbReference>
<evidence type="ECO:0000256" key="3">
    <source>
        <dbReference type="ARBA" id="ARBA00022946"/>
    </source>
</evidence>
<dbReference type="PANTHER" id="PTHR13126">
    <property type="entry name" value="CHAPERONE ATP11"/>
    <property type="match status" value="1"/>
</dbReference>
<dbReference type="GO" id="GO:0005739">
    <property type="term" value="C:mitochondrion"/>
    <property type="evidence" value="ECO:0007669"/>
    <property type="project" value="UniProtKB-SubCell"/>
</dbReference>
<feature type="region of interest" description="Disordered" evidence="5">
    <location>
        <begin position="47"/>
        <end position="79"/>
    </location>
</feature>
<dbReference type="InterPro" id="IPR010591">
    <property type="entry name" value="ATP11"/>
</dbReference>
<accession>A0AAW2HI12</accession>
<evidence type="ECO:0000256" key="5">
    <source>
        <dbReference type="SAM" id="MobiDB-lite"/>
    </source>
</evidence>
<comment type="subcellular location">
    <subcellularLocation>
        <location evidence="1">Mitochondrion</location>
    </subcellularLocation>
</comment>
<evidence type="ECO:0000256" key="2">
    <source>
        <dbReference type="ARBA" id="ARBA00009116"/>
    </source>
</evidence>
<dbReference type="AlphaFoldDB" id="A0AAW2HI12"/>
<sequence>MSNISTTSASLDKMLDELRTNPYYEKYADKIANLQQISPEELKEKMENLQKKKKPVKVEMKERPYSSAPAEGKPQLHETQHVNRKRLDDVMKTELLRDKSADEIKDIWLDYHKTKDGIAGVVPKEVYKIMEERGREFSTFLLPVPRSQGYEFIMCQFLGNEVHFTPLIAYQTHKENAPECLTMTFYTDLIEEKSIVLMKGEYDSNILNCQEAQCLANELQLYYSQNSERRINLLKKFTYSPNEFNHMDLIAELETLSL</sequence>
<reference evidence="6" key="1">
    <citation type="journal article" date="2024" name="Gigascience">
        <title>Chromosome-level genome of the poultry shaft louse Menopon gallinae provides insight into the host-switching and adaptive evolution of parasitic lice.</title>
        <authorList>
            <person name="Xu Y."/>
            <person name="Ma L."/>
            <person name="Liu S."/>
            <person name="Liang Y."/>
            <person name="Liu Q."/>
            <person name="He Z."/>
            <person name="Tian L."/>
            <person name="Duan Y."/>
            <person name="Cai W."/>
            <person name="Li H."/>
            <person name="Song F."/>
        </authorList>
    </citation>
    <scope>NUCLEOTIDE SEQUENCE</scope>
    <source>
        <strain evidence="6">Cailab_2023a</strain>
    </source>
</reference>
<name>A0AAW2HI12_9NEOP</name>
<keyword evidence="4" id="KW-0496">Mitochondrion</keyword>
<dbReference type="Pfam" id="PF06644">
    <property type="entry name" value="ATP11"/>
    <property type="match status" value="1"/>
</dbReference>
<protein>
    <recommendedName>
        <fullName evidence="7">ATP synthase mitochondrial F1 complex assembly factor 1</fullName>
    </recommendedName>
</protein>